<keyword evidence="2" id="KW-1185">Reference proteome</keyword>
<proteinExistence type="predicted"/>
<organism evidence="1 2">
    <name type="scientific">Desulfurella amilsii</name>
    <dbReference type="NCBI Taxonomy" id="1562698"/>
    <lineage>
        <taxon>Bacteria</taxon>
        <taxon>Pseudomonadati</taxon>
        <taxon>Campylobacterota</taxon>
        <taxon>Desulfurellia</taxon>
        <taxon>Desulfurellales</taxon>
        <taxon>Desulfurellaceae</taxon>
        <taxon>Desulfurella</taxon>
    </lineage>
</organism>
<dbReference type="RefSeq" id="WP_158090498.1">
    <property type="nucleotide sequence ID" value="NZ_MDSU01000015.1"/>
</dbReference>
<dbReference type="Proteomes" id="UP000194141">
    <property type="component" value="Unassembled WGS sequence"/>
</dbReference>
<comment type="caution">
    <text evidence="1">The sequence shown here is derived from an EMBL/GenBank/DDBJ whole genome shotgun (WGS) entry which is preliminary data.</text>
</comment>
<name>A0A1X4XYD0_9BACT</name>
<dbReference type="AlphaFoldDB" id="A0A1X4XYD0"/>
<gene>
    <name evidence="1" type="ORF">DESAMIL20_638</name>
</gene>
<accession>A0A1X4XYD0</accession>
<dbReference type="STRING" id="1562698.DESAMIL20_638"/>
<evidence type="ECO:0000313" key="2">
    <source>
        <dbReference type="Proteomes" id="UP000194141"/>
    </source>
</evidence>
<protein>
    <submittedName>
        <fullName evidence="1">Uncharacterized protein</fullName>
    </submittedName>
</protein>
<dbReference type="EMBL" id="MDSU01000015">
    <property type="protein sequence ID" value="OSS42523.1"/>
    <property type="molecule type" value="Genomic_DNA"/>
</dbReference>
<sequence length="52" mass="6006">MEERKVYVNGDDDNILKETVMAHLLEAILLTKKICPVEDAKACVYQAYLLFF</sequence>
<reference evidence="1 2" key="1">
    <citation type="journal article" date="2017" name="Front. Microbiol.">
        <title>Genome Sequence of Desulfurella amilsii Strain TR1 and Comparative Genomics of Desulfurellaceae Family.</title>
        <authorList>
            <person name="Florentino A.P."/>
            <person name="Stams A.J."/>
            <person name="Sanchez-Andrea I."/>
        </authorList>
    </citation>
    <scope>NUCLEOTIDE SEQUENCE [LARGE SCALE GENOMIC DNA]</scope>
    <source>
        <strain evidence="1 2">TR1</strain>
    </source>
</reference>
<evidence type="ECO:0000313" key="1">
    <source>
        <dbReference type="EMBL" id="OSS42523.1"/>
    </source>
</evidence>